<accession>A0A7X0ZFJ7</accession>
<evidence type="ECO:0000313" key="4">
    <source>
        <dbReference type="Proteomes" id="UP000558070"/>
    </source>
</evidence>
<evidence type="ECO:0000313" key="3">
    <source>
        <dbReference type="Proteomes" id="UP000518829"/>
    </source>
</evidence>
<comment type="caution">
    <text evidence="2">The sequence shown here is derived from an EMBL/GenBank/DDBJ whole genome shotgun (WGS) entry which is preliminary data.</text>
</comment>
<dbReference type="InterPro" id="IPR013785">
    <property type="entry name" value="Aldolase_TIM"/>
</dbReference>
<name>A0A7X0ZFJ7_9LIST</name>
<sequence length="51" mass="5808">MLDTLRKAVEKGDTNDGFVLVSQIAALITEIKPCKEIFEEIIYVDIKRNLL</sequence>
<dbReference type="RefSeq" id="WP_185318261.1">
    <property type="nucleotide sequence ID" value="NZ_JAARPH010000001.1"/>
</dbReference>
<dbReference type="Proteomes" id="UP000518829">
    <property type="component" value="Unassembled WGS sequence"/>
</dbReference>
<evidence type="ECO:0000313" key="1">
    <source>
        <dbReference type="EMBL" id="MBC1374856.1"/>
    </source>
</evidence>
<organism evidence="2 4">
    <name type="scientific">Listeria farberi</name>
    <dbReference type="NCBI Taxonomy" id="2713500"/>
    <lineage>
        <taxon>Bacteria</taxon>
        <taxon>Bacillati</taxon>
        <taxon>Bacillota</taxon>
        <taxon>Bacilli</taxon>
        <taxon>Bacillales</taxon>
        <taxon>Listeriaceae</taxon>
        <taxon>Listeria</taxon>
    </lineage>
</organism>
<dbReference type="EMBL" id="JAARPH010000001">
    <property type="protein sequence ID" value="MBC1374856.1"/>
    <property type="molecule type" value="Genomic_DNA"/>
</dbReference>
<reference evidence="3 4" key="1">
    <citation type="submission" date="2020-03" db="EMBL/GenBank/DDBJ databases">
        <title>Soil Listeria distribution.</title>
        <authorList>
            <person name="Liao J."/>
            <person name="Wiedmann M."/>
        </authorList>
    </citation>
    <scope>NUCLEOTIDE SEQUENCE [LARGE SCALE GENOMIC DNA]</scope>
    <source>
        <strain evidence="2 4">FSL L7-0072</strain>
        <strain evidence="1 3">FSL L7-1699</strain>
    </source>
</reference>
<evidence type="ECO:0000313" key="2">
    <source>
        <dbReference type="EMBL" id="MBC2286243.1"/>
    </source>
</evidence>
<dbReference type="AlphaFoldDB" id="A0A7X0ZFJ7"/>
<proteinExistence type="predicted"/>
<dbReference type="Proteomes" id="UP000558070">
    <property type="component" value="Unassembled WGS sequence"/>
</dbReference>
<dbReference type="Gene3D" id="3.20.20.70">
    <property type="entry name" value="Aldolase class I"/>
    <property type="match status" value="1"/>
</dbReference>
<gene>
    <name evidence="1" type="ORF">HB839_04870</name>
    <name evidence="2" type="ORF">HCB47_01140</name>
</gene>
<dbReference type="EMBL" id="JAARZO010000001">
    <property type="protein sequence ID" value="MBC2286243.1"/>
    <property type="molecule type" value="Genomic_DNA"/>
</dbReference>
<protein>
    <submittedName>
        <fullName evidence="2">Uncharacterized protein</fullName>
    </submittedName>
</protein>
<keyword evidence="3" id="KW-1185">Reference proteome</keyword>